<dbReference type="InterPro" id="IPR003594">
    <property type="entry name" value="HATPase_dom"/>
</dbReference>
<keyword evidence="6" id="KW-0418">Kinase</keyword>
<evidence type="ECO:0000256" key="5">
    <source>
        <dbReference type="ARBA" id="ARBA00022741"/>
    </source>
</evidence>
<dbReference type="InterPro" id="IPR036890">
    <property type="entry name" value="HATPase_C_sf"/>
</dbReference>
<keyword evidence="10" id="KW-1133">Transmembrane helix</keyword>
<evidence type="ECO:0000313" key="13">
    <source>
        <dbReference type="Proteomes" id="UP001597051"/>
    </source>
</evidence>
<feature type="coiled-coil region" evidence="9">
    <location>
        <begin position="278"/>
        <end position="312"/>
    </location>
</feature>
<keyword evidence="10" id="KW-0472">Membrane</keyword>
<dbReference type="InterPro" id="IPR050482">
    <property type="entry name" value="Sensor_HK_TwoCompSys"/>
</dbReference>
<reference evidence="13" key="1">
    <citation type="journal article" date="2019" name="Int. J. Syst. Evol. Microbiol.">
        <title>The Global Catalogue of Microorganisms (GCM) 10K type strain sequencing project: providing services to taxonomists for standard genome sequencing and annotation.</title>
        <authorList>
            <consortium name="The Broad Institute Genomics Platform"/>
            <consortium name="The Broad Institute Genome Sequencing Center for Infectious Disease"/>
            <person name="Wu L."/>
            <person name="Ma J."/>
        </authorList>
    </citation>
    <scope>NUCLEOTIDE SEQUENCE [LARGE SCALE GENOMIC DNA]</scope>
    <source>
        <strain evidence="13">CECT 7649</strain>
    </source>
</reference>
<dbReference type="GO" id="GO:0005524">
    <property type="term" value="F:ATP binding"/>
    <property type="evidence" value="ECO:0007669"/>
    <property type="project" value="UniProtKB-KW"/>
</dbReference>
<feature type="transmembrane region" description="Helical" evidence="10">
    <location>
        <begin position="316"/>
        <end position="335"/>
    </location>
</feature>
<keyword evidence="5" id="KW-0547">Nucleotide-binding</keyword>
<evidence type="ECO:0000256" key="4">
    <source>
        <dbReference type="ARBA" id="ARBA00022679"/>
    </source>
</evidence>
<dbReference type="InterPro" id="IPR011990">
    <property type="entry name" value="TPR-like_helical_dom_sf"/>
</dbReference>
<keyword evidence="7 12" id="KW-0067">ATP-binding</keyword>
<dbReference type="RefSeq" id="WP_379756108.1">
    <property type="nucleotide sequence ID" value="NZ_JBHSYB010000024.1"/>
</dbReference>
<organism evidence="12 13">
    <name type="scientific">Flavobacterium myungsuense</name>
    <dbReference type="NCBI Taxonomy" id="651823"/>
    <lineage>
        <taxon>Bacteria</taxon>
        <taxon>Pseudomonadati</taxon>
        <taxon>Bacteroidota</taxon>
        <taxon>Flavobacteriia</taxon>
        <taxon>Flavobacteriales</taxon>
        <taxon>Flavobacteriaceae</taxon>
        <taxon>Flavobacterium</taxon>
    </lineage>
</organism>
<dbReference type="Proteomes" id="UP001597051">
    <property type="component" value="Unassembled WGS sequence"/>
</dbReference>
<dbReference type="InterPro" id="IPR011712">
    <property type="entry name" value="Sig_transdc_His_kin_sub3_dim/P"/>
</dbReference>
<proteinExistence type="predicted"/>
<dbReference type="CDD" id="cd16917">
    <property type="entry name" value="HATPase_UhpB-NarQ-NarX-like"/>
    <property type="match status" value="1"/>
</dbReference>
<evidence type="ECO:0000256" key="7">
    <source>
        <dbReference type="ARBA" id="ARBA00022840"/>
    </source>
</evidence>
<keyword evidence="9" id="KW-0175">Coiled coil</keyword>
<dbReference type="InterPro" id="IPR005467">
    <property type="entry name" value="His_kinase_dom"/>
</dbReference>
<evidence type="ECO:0000256" key="2">
    <source>
        <dbReference type="ARBA" id="ARBA00012438"/>
    </source>
</evidence>
<dbReference type="EC" id="2.7.13.3" evidence="2"/>
<dbReference type="SMART" id="SM00387">
    <property type="entry name" value="HATPase_c"/>
    <property type="match status" value="1"/>
</dbReference>
<evidence type="ECO:0000256" key="3">
    <source>
        <dbReference type="ARBA" id="ARBA00022553"/>
    </source>
</evidence>
<dbReference type="PANTHER" id="PTHR24421:SF10">
    <property type="entry name" value="NITRATE_NITRITE SENSOR PROTEIN NARQ"/>
    <property type="match status" value="1"/>
</dbReference>
<accession>A0ABW3J2A2</accession>
<dbReference type="Gene3D" id="3.30.565.10">
    <property type="entry name" value="Histidine kinase-like ATPase, C-terminal domain"/>
    <property type="match status" value="1"/>
</dbReference>
<evidence type="ECO:0000259" key="11">
    <source>
        <dbReference type="PROSITE" id="PS50109"/>
    </source>
</evidence>
<dbReference type="PANTHER" id="PTHR24421">
    <property type="entry name" value="NITRATE/NITRITE SENSOR PROTEIN NARX-RELATED"/>
    <property type="match status" value="1"/>
</dbReference>
<evidence type="ECO:0000256" key="1">
    <source>
        <dbReference type="ARBA" id="ARBA00000085"/>
    </source>
</evidence>
<evidence type="ECO:0000256" key="10">
    <source>
        <dbReference type="SAM" id="Phobius"/>
    </source>
</evidence>
<dbReference type="EMBL" id="JBHTIZ010000023">
    <property type="protein sequence ID" value="MFD0984547.1"/>
    <property type="molecule type" value="Genomic_DNA"/>
</dbReference>
<comment type="catalytic activity">
    <reaction evidence="1">
        <text>ATP + protein L-histidine = ADP + protein N-phospho-L-histidine.</text>
        <dbReference type="EC" id="2.7.13.3"/>
    </reaction>
</comment>
<evidence type="ECO:0000256" key="8">
    <source>
        <dbReference type="ARBA" id="ARBA00023012"/>
    </source>
</evidence>
<dbReference type="Gene3D" id="1.20.5.1930">
    <property type="match status" value="1"/>
</dbReference>
<comment type="caution">
    <text evidence="12">The sequence shown here is derived from an EMBL/GenBank/DDBJ whole genome shotgun (WGS) entry which is preliminary data.</text>
</comment>
<feature type="domain" description="Histidine kinase" evidence="11">
    <location>
        <begin position="473"/>
        <end position="563"/>
    </location>
</feature>
<dbReference type="Pfam" id="PF02518">
    <property type="entry name" value="HATPase_c"/>
    <property type="match status" value="1"/>
</dbReference>
<keyword evidence="4" id="KW-0808">Transferase</keyword>
<dbReference type="Gene3D" id="1.25.40.10">
    <property type="entry name" value="Tetratricopeptide repeat domain"/>
    <property type="match status" value="1"/>
</dbReference>
<evidence type="ECO:0000313" key="12">
    <source>
        <dbReference type="EMBL" id="MFD0984547.1"/>
    </source>
</evidence>
<dbReference type="SUPFAM" id="SSF48452">
    <property type="entry name" value="TPR-like"/>
    <property type="match status" value="2"/>
</dbReference>
<protein>
    <recommendedName>
        <fullName evidence="2">histidine kinase</fullName>
        <ecNumber evidence="2">2.7.13.3</ecNumber>
    </recommendedName>
</protein>
<feature type="transmembrane region" description="Helical" evidence="10">
    <location>
        <begin position="6"/>
        <end position="23"/>
    </location>
</feature>
<sequence length="565" mass="65339">MLQKRIYIVVSVLLIHFSFIAFAQQKILSKKEIAQLVKECTLLMKSGKYDQSLIKSRYALTQCKAINDNDLIATCYNTIAANLDELNYPEKALFYYNKSLFYADKTNNDDLKNKLNNNLGNIYCFDKKQFERGFNHYKKSIALSTKIKDSSQIYFTTINIIWACFDNKLYKKGLPYLNFANKFQKKFGNSSNIVGLNMLNGIYYSHINKNKEANTYFENALKFGLKYDNKSDLSYVYLEYSKFLMKIGNHKKAYEYLELYSKINDELINEEILIKTNIAHLNLELEESKRQIKRVENSYKQKQQQLKENAAKNQRLFLIIIALLTIFGILLYFFFQNAKLKQKNKLNKIRSKLQLNVINATFDGKEIERKKIASLLHDSISSKLSSAGLQLSAFSAITKIDSEEIKKTKEILKEVHDEIRNLSHELSPSLLAKFGLFHAIQDLCDKNTNTLIEFKHTIAVDLKQIYNEDFETKLYHIISELFNNILKHSSASKAVITIEEKYRELIIIIEDNGKGFKTTKSISNEGFGLTQIRARISSMNGKFSINSIVDKGTLVTLKVPIKEKN</sequence>
<keyword evidence="3" id="KW-0597">Phosphoprotein</keyword>
<keyword evidence="13" id="KW-1185">Reference proteome</keyword>
<keyword evidence="10" id="KW-0812">Transmembrane</keyword>
<evidence type="ECO:0000256" key="9">
    <source>
        <dbReference type="SAM" id="Coils"/>
    </source>
</evidence>
<dbReference type="SUPFAM" id="SSF55874">
    <property type="entry name" value="ATPase domain of HSP90 chaperone/DNA topoisomerase II/histidine kinase"/>
    <property type="match status" value="1"/>
</dbReference>
<dbReference type="PROSITE" id="PS50109">
    <property type="entry name" value="HIS_KIN"/>
    <property type="match status" value="1"/>
</dbReference>
<keyword evidence="8" id="KW-0902">Two-component regulatory system</keyword>
<dbReference type="Pfam" id="PF07730">
    <property type="entry name" value="HisKA_3"/>
    <property type="match status" value="1"/>
</dbReference>
<evidence type="ECO:0000256" key="6">
    <source>
        <dbReference type="ARBA" id="ARBA00022777"/>
    </source>
</evidence>
<gene>
    <name evidence="12" type="ORF">ACFQ0S_08690</name>
</gene>
<name>A0ABW3J2A2_9FLAO</name>